<keyword evidence="1" id="KW-0677">Repeat</keyword>
<dbReference type="Pfam" id="PF13174">
    <property type="entry name" value="TPR_6"/>
    <property type="match status" value="1"/>
</dbReference>
<gene>
    <name evidence="5" type="ORF">AVDCRST_MAG68-2777</name>
</gene>
<proteinExistence type="predicted"/>
<dbReference type="PANTHER" id="PTHR45586">
    <property type="entry name" value="TPR REPEAT-CONTAINING PROTEIN PA4667"/>
    <property type="match status" value="1"/>
</dbReference>
<dbReference type="PROSITE" id="PS50005">
    <property type="entry name" value="TPR"/>
    <property type="match status" value="1"/>
</dbReference>
<evidence type="ECO:0000313" key="5">
    <source>
        <dbReference type="EMBL" id="CAA9318107.1"/>
    </source>
</evidence>
<accession>A0A6J4KZJ4</accession>
<protein>
    <recommendedName>
        <fullName evidence="6">Tetratricopeptide repeat protein</fullName>
    </recommendedName>
</protein>
<name>A0A6J4KZJ4_9BACT</name>
<organism evidence="5">
    <name type="scientific">uncultured Gemmatimonadota bacterium</name>
    <dbReference type="NCBI Taxonomy" id="203437"/>
    <lineage>
        <taxon>Bacteria</taxon>
        <taxon>Pseudomonadati</taxon>
        <taxon>Gemmatimonadota</taxon>
        <taxon>environmental samples</taxon>
    </lineage>
</organism>
<keyword evidence="2 3" id="KW-0802">TPR repeat</keyword>
<evidence type="ECO:0000256" key="1">
    <source>
        <dbReference type="ARBA" id="ARBA00022737"/>
    </source>
</evidence>
<evidence type="ECO:0000256" key="2">
    <source>
        <dbReference type="ARBA" id="ARBA00022803"/>
    </source>
</evidence>
<dbReference type="Gene3D" id="1.25.40.10">
    <property type="entry name" value="Tetratricopeptide repeat domain"/>
    <property type="match status" value="4"/>
</dbReference>
<feature type="region of interest" description="Disordered" evidence="4">
    <location>
        <begin position="273"/>
        <end position="296"/>
    </location>
</feature>
<feature type="region of interest" description="Disordered" evidence="4">
    <location>
        <begin position="194"/>
        <end position="257"/>
    </location>
</feature>
<dbReference type="SUPFAM" id="SSF48452">
    <property type="entry name" value="TPR-like"/>
    <property type="match status" value="3"/>
</dbReference>
<dbReference type="InterPro" id="IPR011990">
    <property type="entry name" value="TPR-like_helical_dom_sf"/>
</dbReference>
<dbReference type="AlphaFoldDB" id="A0A6J4KZJ4"/>
<dbReference type="Pfam" id="PF13432">
    <property type="entry name" value="TPR_16"/>
    <property type="match status" value="1"/>
</dbReference>
<evidence type="ECO:0000256" key="4">
    <source>
        <dbReference type="SAM" id="MobiDB-lite"/>
    </source>
</evidence>
<sequence length="737" mass="80140">MANIGKLRDQARAYEQRDQWREAIGAYRQILESPEGGEVDIALWNRIGDLHLRLNETEKAVDAYEAAVNAYVEVGLYNNAIALCRKILRLVPGRIATYRRLGQISAAKGFLADARQNFLEYADRMRRAGKIDDSFAALKEFAELSPDDVEVRRLLADQLLAHGRRGEAVEQLRALLAPLVRNGDEDAAEAVREQIRATDPNASTEPLARAEEAPAADDYGVFDAGNVDIADPLPAPPAPEPRAEPPAEIEFGPGRDADDGLLEVSAIEGLEVSMDFSRPDSTPAPPPQPAAEEEDEDALPLLDFDMGPPADPSAYGEVSLDDDPLPLIAPDADEDDGALPLIGHEPAFGEADDALPLIDHGTSLDADGDGDELPLLHMGSDFGAVDLPRIDPAPPPPPPARDPLEQLQARVATNPEDAAARDALVDLLHERGAEGDVQRVLDEAHRALAVRGLYREAVGPISQLIRLHPGDGVLLQKRVEYAFKSGDRSSMVEAYLALARYFDTTGSRDKARAVFGRVLEIESYNPEARAALEAMAQAARRAAPPPPPPPPPPPANEYVDLGSLILGDPDEREQTTRFVVEEKEPTGDEDRDFADMLAHFRQKVAENIEAEDSSSHYDLGLAFMEMGLTDEAIAEFQVALRGGSNPLATLELLGQCFVEKGQYPVASRVLERALRLPNVGDAELVGVLYHLGRSHEELGNTAQAVELYERVLSVDIRFRDAARRAEALRGAGRASEF</sequence>
<dbReference type="InterPro" id="IPR051012">
    <property type="entry name" value="CellSynth/LPSAsmb/PSIAsmb"/>
</dbReference>
<dbReference type="SMART" id="SM00028">
    <property type="entry name" value="TPR"/>
    <property type="match status" value="5"/>
</dbReference>
<dbReference type="PANTHER" id="PTHR45586:SF1">
    <property type="entry name" value="LIPOPOLYSACCHARIDE ASSEMBLY PROTEIN B"/>
    <property type="match status" value="1"/>
</dbReference>
<evidence type="ECO:0000256" key="3">
    <source>
        <dbReference type="PROSITE-ProRule" id="PRU00339"/>
    </source>
</evidence>
<dbReference type="SUPFAM" id="SSF101447">
    <property type="entry name" value="Formin homology 2 domain (FH2 domain)"/>
    <property type="match status" value="1"/>
</dbReference>
<evidence type="ECO:0008006" key="6">
    <source>
        <dbReference type="Google" id="ProtNLM"/>
    </source>
</evidence>
<reference evidence="5" key="1">
    <citation type="submission" date="2020-02" db="EMBL/GenBank/DDBJ databases">
        <authorList>
            <person name="Meier V. D."/>
        </authorList>
    </citation>
    <scope>NUCLEOTIDE SEQUENCE</scope>
    <source>
        <strain evidence="5">AVDCRST_MAG68</strain>
    </source>
</reference>
<dbReference type="EMBL" id="CADCTW010000089">
    <property type="protein sequence ID" value="CAA9318107.1"/>
    <property type="molecule type" value="Genomic_DNA"/>
</dbReference>
<feature type="repeat" description="TPR" evidence="3">
    <location>
        <begin position="685"/>
        <end position="718"/>
    </location>
</feature>
<dbReference type="InterPro" id="IPR019734">
    <property type="entry name" value="TPR_rpt"/>
</dbReference>